<dbReference type="Proteomes" id="UP000683925">
    <property type="component" value="Unassembled WGS sequence"/>
</dbReference>
<evidence type="ECO:0000313" key="2">
    <source>
        <dbReference type="Proteomes" id="UP000683925"/>
    </source>
</evidence>
<sequence length="66" mass="7762">MVFQVLECGEEENRVDRRNGWGFRDRGYFDLFVIGDWDGNMVVGLREESEMKQLLDSDEGIMEIKT</sequence>
<comment type="caution">
    <text evidence="1">The sequence shown here is derived from an EMBL/GenBank/DDBJ whole genome shotgun (WGS) entry which is preliminary data.</text>
</comment>
<evidence type="ECO:0000313" key="1">
    <source>
        <dbReference type="EMBL" id="CAD8212509.1"/>
    </source>
</evidence>
<proteinExistence type="predicted"/>
<keyword evidence="2" id="KW-1185">Reference proteome</keyword>
<accession>A0A8S1YG56</accession>
<organism evidence="1 2">
    <name type="scientific">Paramecium octaurelia</name>
    <dbReference type="NCBI Taxonomy" id="43137"/>
    <lineage>
        <taxon>Eukaryota</taxon>
        <taxon>Sar</taxon>
        <taxon>Alveolata</taxon>
        <taxon>Ciliophora</taxon>
        <taxon>Intramacronucleata</taxon>
        <taxon>Oligohymenophorea</taxon>
        <taxon>Peniculida</taxon>
        <taxon>Parameciidae</taxon>
        <taxon>Paramecium</taxon>
    </lineage>
</organism>
<reference evidence="1" key="1">
    <citation type="submission" date="2021-01" db="EMBL/GenBank/DDBJ databases">
        <authorList>
            <consortium name="Genoscope - CEA"/>
            <person name="William W."/>
        </authorList>
    </citation>
    <scope>NUCLEOTIDE SEQUENCE</scope>
</reference>
<dbReference type="AlphaFoldDB" id="A0A8S1YG56"/>
<dbReference type="EMBL" id="CAJJDP010000160">
    <property type="protein sequence ID" value="CAD8212509.1"/>
    <property type="molecule type" value="Genomic_DNA"/>
</dbReference>
<protein>
    <submittedName>
        <fullName evidence="1">Uncharacterized protein</fullName>
    </submittedName>
</protein>
<gene>
    <name evidence="1" type="ORF">POCTA_138.1.T1580038</name>
</gene>
<name>A0A8S1YG56_PAROT</name>